<dbReference type="KEGG" id="cja:CJA_0282"/>
<keyword evidence="2" id="KW-1185">Reference proteome</keyword>
<dbReference type="AlphaFoldDB" id="B3PH85"/>
<evidence type="ECO:0000313" key="2">
    <source>
        <dbReference type="Proteomes" id="UP000001036"/>
    </source>
</evidence>
<accession>B3PH85</accession>
<dbReference type="Proteomes" id="UP000001036">
    <property type="component" value="Chromosome"/>
</dbReference>
<reference evidence="1 2" key="1">
    <citation type="journal article" date="2008" name="J. Bacteriol.">
        <title>Insights into plant cell wall degradation from the genome sequence of the soil bacterium Cellvibrio japonicus.</title>
        <authorList>
            <person name="Deboy R.T."/>
            <person name="Mongodin E.F."/>
            <person name="Fouts D.E."/>
            <person name="Tailford L.E."/>
            <person name="Khouri H."/>
            <person name="Emerson J.B."/>
            <person name="Mohamoud Y."/>
            <person name="Watkins K."/>
            <person name="Henrissat B."/>
            <person name="Gilbert H.J."/>
            <person name="Nelson K.E."/>
        </authorList>
    </citation>
    <scope>NUCLEOTIDE SEQUENCE [LARGE SCALE GENOMIC DNA]</scope>
    <source>
        <strain evidence="1 2">Ueda107</strain>
    </source>
</reference>
<gene>
    <name evidence="1" type="ordered locus">CJA_0282</name>
</gene>
<dbReference type="EMBL" id="CP000934">
    <property type="protein sequence ID" value="ACE84993.1"/>
    <property type="molecule type" value="Genomic_DNA"/>
</dbReference>
<proteinExistence type="predicted"/>
<dbReference type="STRING" id="498211.CJA_0282"/>
<dbReference type="HOGENOM" id="CLU_3231333_0_0_6"/>
<sequence>MLVNAEPGEDSNRRALPHRLFMLGDKILFSNRLQFFLQSIADM</sequence>
<name>B3PH85_CELJU</name>
<evidence type="ECO:0000313" key="1">
    <source>
        <dbReference type="EMBL" id="ACE84993.1"/>
    </source>
</evidence>
<protein>
    <submittedName>
        <fullName evidence="1">Uncharacterized protein</fullName>
    </submittedName>
</protein>
<organism evidence="1 2">
    <name type="scientific">Cellvibrio japonicus (strain Ueda107)</name>
    <name type="common">Pseudomonas fluorescens subsp. cellulosa</name>
    <dbReference type="NCBI Taxonomy" id="498211"/>
    <lineage>
        <taxon>Bacteria</taxon>
        <taxon>Pseudomonadati</taxon>
        <taxon>Pseudomonadota</taxon>
        <taxon>Gammaproteobacteria</taxon>
        <taxon>Cellvibrionales</taxon>
        <taxon>Cellvibrionaceae</taxon>
        <taxon>Cellvibrio</taxon>
    </lineage>
</organism>